<evidence type="ECO:0000313" key="1">
    <source>
        <dbReference type="EMBL" id="KAJ1169598.1"/>
    </source>
</evidence>
<reference evidence="1" key="1">
    <citation type="journal article" date="2022" name="bioRxiv">
        <title>Sequencing and chromosome-scale assembly of the giantPleurodeles waltlgenome.</title>
        <authorList>
            <person name="Brown T."/>
            <person name="Elewa A."/>
            <person name="Iarovenko S."/>
            <person name="Subramanian E."/>
            <person name="Araus A.J."/>
            <person name="Petzold A."/>
            <person name="Susuki M."/>
            <person name="Suzuki K.-i.T."/>
            <person name="Hayashi T."/>
            <person name="Toyoda A."/>
            <person name="Oliveira C."/>
            <person name="Osipova E."/>
            <person name="Leigh N.D."/>
            <person name="Simon A."/>
            <person name="Yun M.H."/>
        </authorList>
    </citation>
    <scope>NUCLEOTIDE SEQUENCE</scope>
    <source>
        <strain evidence="1">20211129_DDA</strain>
        <tissue evidence="1">Liver</tissue>
    </source>
</reference>
<keyword evidence="2" id="KW-1185">Reference proteome</keyword>
<accession>A0AAV7T0P1</accession>
<organism evidence="1 2">
    <name type="scientific">Pleurodeles waltl</name>
    <name type="common">Iberian ribbed newt</name>
    <dbReference type="NCBI Taxonomy" id="8319"/>
    <lineage>
        <taxon>Eukaryota</taxon>
        <taxon>Metazoa</taxon>
        <taxon>Chordata</taxon>
        <taxon>Craniata</taxon>
        <taxon>Vertebrata</taxon>
        <taxon>Euteleostomi</taxon>
        <taxon>Amphibia</taxon>
        <taxon>Batrachia</taxon>
        <taxon>Caudata</taxon>
        <taxon>Salamandroidea</taxon>
        <taxon>Salamandridae</taxon>
        <taxon>Pleurodelinae</taxon>
        <taxon>Pleurodeles</taxon>
    </lineage>
</organism>
<proteinExistence type="predicted"/>
<comment type="caution">
    <text evidence="1">The sequence shown here is derived from an EMBL/GenBank/DDBJ whole genome shotgun (WGS) entry which is preliminary data.</text>
</comment>
<dbReference type="AlphaFoldDB" id="A0AAV7T0P1"/>
<protein>
    <submittedName>
        <fullName evidence="1">Uncharacterized protein</fullName>
    </submittedName>
</protein>
<sequence>MAAREEFCEEVIKISDEEQERQDGFSLGDVDVALQSVGQFDGGAGKGVLRKQSLDRVLCREIMDGSFGSQSVLKLGEQVELVDQDGVIIRGRVCGQTSKGGCRAMAQVLMDFWQPGVEEDGAGCDAPRFPGGLSEVTVHREAGQPSGGQSLPVKVRAPLVHRKEGRVKSRAVYPAARESVAPGSLGHGAGSVFDEQPSASRGAGARFESQDEEWLDYEEDVEERAIPVSYFVVKEATPAVPEMVRGDRSGNRHQEMAGNLPRGEVGMGIGMSVGSAIGGLISRKGGVDVSIQVDSVAGTGAGKSEVAVDMVVGGVRKEELQDSVKSVGVVSSGGTVKELQGLKGREGLLLSNVQVSGGDIVIWLGKSKVDQLGRSQEVVLRHTGSQDCPVGLLCWGPGRSMCGLDRRAFICSLGREAGNYEAFWSPIGFGWDKD</sequence>
<dbReference type="EMBL" id="JANPWB010000007">
    <property type="protein sequence ID" value="KAJ1169598.1"/>
    <property type="molecule type" value="Genomic_DNA"/>
</dbReference>
<dbReference type="Proteomes" id="UP001066276">
    <property type="component" value="Chromosome 4_1"/>
</dbReference>
<evidence type="ECO:0000313" key="2">
    <source>
        <dbReference type="Proteomes" id="UP001066276"/>
    </source>
</evidence>
<name>A0AAV7T0P1_PLEWA</name>
<gene>
    <name evidence="1" type="ORF">NDU88_001489</name>
</gene>